<dbReference type="RefSeq" id="XP_067516078.1">
    <property type="nucleotide sequence ID" value="XM_067659977.1"/>
</dbReference>
<evidence type="ECO:0000313" key="6">
    <source>
        <dbReference type="EMBL" id="EIE80682.1"/>
    </source>
</evidence>
<sequence>MTAKEIGKISDLGHVKEALPLELESLIQMVCENIESVIAPSLFFGKQIIHVLAHNPSQKSFITKVKLGKAKKQNRPLPHWFRLKSDTKIRWNAKRRNWRHTKLNI</sequence>
<keyword evidence="2 6" id="KW-0689">Ribosomal protein</keyword>
<dbReference type="PANTHER" id="PTHR19970:SF0">
    <property type="entry name" value="LARGE RIBOSOMAL SUBUNIT PROTEIN EL39"/>
    <property type="match status" value="1"/>
</dbReference>
<dbReference type="PANTHER" id="PTHR19970">
    <property type="entry name" value="RIBOSOMAL PROTEIN L39E"/>
    <property type="match status" value="1"/>
</dbReference>
<evidence type="ECO:0000256" key="1">
    <source>
        <dbReference type="ARBA" id="ARBA00009339"/>
    </source>
</evidence>
<dbReference type="GO" id="GO:0022625">
    <property type="term" value="C:cytosolic large ribosomal subunit"/>
    <property type="evidence" value="ECO:0007669"/>
    <property type="project" value="TreeGrafter"/>
</dbReference>
<comment type="similarity">
    <text evidence="1">Belongs to the eukaryotic ribosomal protein eL39 family.</text>
</comment>
<protein>
    <recommendedName>
        <fullName evidence="4">Large ribosomal subunit protein eL39</fullName>
    </recommendedName>
    <alternativeName>
        <fullName evidence="5">60S ribosomal protein L39</fullName>
    </alternativeName>
</protein>
<organism evidence="6 7">
    <name type="scientific">Rhizopus delemar (strain RA 99-880 / ATCC MYA-4621 / FGSC 9543 / NRRL 43880)</name>
    <name type="common">Mucormycosis agent</name>
    <name type="synonym">Rhizopus arrhizus var. delemar</name>
    <dbReference type="NCBI Taxonomy" id="246409"/>
    <lineage>
        <taxon>Eukaryota</taxon>
        <taxon>Fungi</taxon>
        <taxon>Fungi incertae sedis</taxon>
        <taxon>Mucoromycota</taxon>
        <taxon>Mucoromycotina</taxon>
        <taxon>Mucoromycetes</taxon>
        <taxon>Mucorales</taxon>
        <taxon>Mucorineae</taxon>
        <taxon>Rhizopodaceae</taxon>
        <taxon>Rhizopus</taxon>
    </lineage>
</organism>
<dbReference type="GO" id="GO:0006412">
    <property type="term" value="P:translation"/>
    <property type="evidence" value="ECO:0007669"/>
    <property type="project" value="InterPro"/>
</dbReference>
<proteinExistence type="inferred from homology"/>
<dbReference type="SUPFAM" id="SSF48662">
    <property type="entry name" value="Ribosomal protein L39e"/>
    <property type="match status" value="1"/>
</dbReference>
<dbReference type="GO" id="GO:0003735">
    <property type="term" value="F:structural constituent of ribosome"/>
    <property type="evidence" value="ECO:0007669"/>
    <property type="project" value="InterPro"/>
</dbReference>
<dbReference type="Gene3D" id="1.10.1620.10">
    <property type="entry name" value="Ribosomal protein L39e"/>
    <property type="match status" value="1"/>
</dbReference>
<name>I1BWV2_RHIO9</name>
<dbReference type="InterPro" id="IPR000077">
    <property type="entry name" value="Ribosomal_eL39"/>
</dbReference>
<accession>I1BWV2</accession>
<evidence type="ECO:0000256" key="5">
    <source>
        <dbReference type="ARBA" id="ARBA00035339"/>
    </source>
</evidence>
<dbReference type="VEuPathDB" id="FungiDB:RO3G_05387"/>
<dbReference type="OrthoDB" id="6332053at2759"/>
<evidence type="ECO:0000256" key="2">
    <source>
        <dbReference type="ARBA" id="ARBA00022980"/>
    </source>
</evidence>
<dbReference type="GeneID" id="93612358"/>
<evidence type="ECO:0000256" key="3">
    <source>
        <dbReference type="ARBA" id="ARBA00023274"/>
    </source>
</evidence>
<dbReference type="FunFam" id="1.10.1620.10:FF:000001">
    <property type="entry name" value="60S ribosomal protein-like L39"/>
    <property type="match status" value="1"/>
</dbReference>
<dbReference type="STRING" id="246409.I1BWV2"/>
<dbReference type="InParanoid" id="I1BWV2"/>
<reference evidence="6 7" key="1">
    <citation type="journal article" date="2009" name="PLoS Genet.">
        <title>Genomic analysis of the basal lineage fungus Rhizopus oryzae reveals a whole-genome duplication.</title>
        <authorList>
            <person name="Ma L.-J."/>
            <person name="Ibrahim A.S."/>
            <person name="Skory C."/>
            <person name="Grabherr M.G."/>
            <person name="Burger G."/>
            <person name="Butler M."/>
            <person name="Elias M."/>
            <person name="Idnurm A."/>
            <person name="Lang B.F."/>
            <person name="Sone T."/>
            <person name="Abe A."/>
            <person name="Calvo S.E."/>
            <person name="Corrochano L.M."/>
            <person name="Engels R."/>
            <person name="Fu J."/>
            <person name="Hansberg W."/>
            <person name="Kim J.-M."/>
            <person name="Kodira C.D."/>
            <person name="Koehrsen M.J."/>
            <person name="Liu B."/>
            <person name="Miranda-Saavedra D."/>
            <person name="O'Leary S."/>
            <person name="Ortiz-Castellanos L."/>
            <person name="Poulter R."/>
            <person name="Rodriguez-Romero J."/>
            <person name="Ruiz-Herrera J."/>
            <person name="Shen Y.-Q."/>
            <person name="Zeng Q."/>
            <person name="Galagan J."/>
            <person name="Birren B.W."/>
            <person name="Cuomo C.A."/>
            <person name="Wickes B.L."/>
        </authorList>
    </citation>
    <scope>NUCLEOTIDE SEQUENCE [LARGE SCALE GENOMIC DNA]</scope>
    <source>
        <strain evidence="7">RA 99-880 / ATCC MYA-4621 / FGSC 9543 / NRRL 43880</strain>
    </source>
</reference>
<dbReference type="EMBL" id="CH476734">
    <property type="protein sequence ID" value="EIE80682.1"/>
    <property type="molecule type" value="Genomic_DNA"/>
</dbReference>
<dbReference type="AlphaFoldDB" id="I1BWV2"/>
<dbReference type="Proteomes" id="UP000009138">
    <property type="component" value="Unassembled WGS sequence"/>
</dbReference>
<evidence type="ECO:0000256" key="4">
    <source>
        <dbReference type="ARBA" id="ARBA00035234"/>
    </source>
</evidence>
<dbReference type="Pfam" id="PF00832">
    <property type="entry name" value="Ribosomal_L39"/>
    <property type="match status" value="1"/>
</dbReference>
<keyword evidence="7" id="KW-1185">Reference proteome</keyword>
<evidence type="ECO:0000313" key="7">
    <source>
        <dbReference type="Proteomes" id="UP000009138"/>
    </source>
</evidence>
<gene>
    <name evidence="6" type="ORF">RO3G_05387</name>
</gene>
<dbReference type="InterPro" id="IPR023626">
    <property type="entry name" value="Ribosomal_eL39_dom_sf"/>
</dbReference>
<keyword evidence="3" id="KW-0687">Ribonucleoprotein</keyword>
<dbReference type="eggNOG" id="KOG0002">
    <property type="taxonomic scope" value="Eukaryota"/>
</dbReference>